<protein>
    <recommendedName>
        <fullName evidence="1">Cyclin N-terminal domain-containing protein</fullName>
    </recommendedName>
</protein>
<keyword evidence="3" id="KW-1185">Reference proteome</keyword>
<comment type="caution">
    <text evidence="2">The sequence shown here is derived from an EMBL/GenBank/DDBJ whole genome shotgun (WGS) entry which is preliminary data.</text>
</comment>
<gene>
    <name evidence="2" type="ORF">K7432_010346</name>
</gene>
<dbReference type="SUPFAM" id="SSF47954">
    <property type="entry name" value="Cyclin-like"/>
    <property type="match status" value="1"/>
</dbReference>
<dbReference type="CDD" id="cd20557">
    <property type="entry name" value="CYCLIN_ScPCL1-like"/>
    <property type="match status" value="1"/>
</dbReference>
<reference evidence="2 3" key="1">
    <citation type="submission" date="2023-04" db="EMBL/GenBank/DDBJ databases">
        <title>Genome of Basidiobolus ranarum AG-B5.</title>
        <authorList>
            <person name="Stajich J.E."/>
            <person name="Carter-House D."/>
            <person name="Gryganskyi A."/>
        </authorList>
    </citation>
    <scope>NUCLEOTIDE SEQUENCE [LARGE SCALE GENOMIC DNA]</scope>
    <source>
        <strain evidence="2 3">AG-B5</strain>
    </source>
</reference>
<evidence type="ECO:0000259" key="1">
    <source>
        <dbReference type="Pfam" id="PF00134"/>
    </source>
</evidence>
<proteinExistence type="predicted"/>
<dbReference type="PANTHER" id="PTHR15615">
    <property type="match status" value="1"/>
</dbReference>
<dbReference type="InterPro" id="IPR006671">
    <property type="entry name" value="Cyclin_N"/>
</dbReference>
<accession>A0ABR2VVK7</accession>
<dbReference type="Proteomes" id="UP001479436">
    <property type="component" value="Unassembled WGS sequence"/>
</dbReference>
<evidence type="ECO:0000313" key="2">
    <source>
        <dbReference type="EMBL" id="KAK9704196.1"/>
    </source>
</evidence>
<dbReference type="PANTHER" id="PTHR15615:SF108">
    <property type="entry name" value="PROTEIN CNPPD1"/>
    <property type="match status" value="1"/>
</dbReference>
<dbReference type="Gene3D" id="1.10.472.10">
    <property type="entry name" value="Cyclin-like"/>
    <property type="match status" value="1"/>
</dbReference>
<dbReference type="InterPro" id="IPR013922">
    <property type="entry name" value="Cyclin_PHO80-like"/>
</dbReference>
<dbReference type="InterPro" id="IPR036915">
    <property type="entry name" value="Cyclin-like_sf"/>
</dbReference>
<name>A0ABR2VVK7_9FUNG</name>
<feature type="domain" description="Cyclin N-terminal" evidence="1">
    <location>
        <begin position="23"/>
        <end position="135"/>
    </location>
</feature>
<dbReference type="EMBL" id="JASJQH010007581">
    <property type="protein sequence ID" value="KAK9704196.1"/>
    <property type="molecule type" value="Genomic_DNA"/>
</dbReference>
<sequence>MALSSASRYDVWVPIPERMIQSATHYLNTLPVKRSTRTDLFQFVKRLVYRGKVSMVVLASSLVYLERLTTIRKLNAFKINSLELAFLVAILLASKFHEDRALSVFKVVNIARDEWTTSEVSMMEREFLHHLNYNLWLEMEELKKFITTE</sequence>
<dbReference type="Pfam" id="PF00134">
    <property type="entry name" value="Cyclin_N"/>
    <property type="match status" value="1"/>
</dbReference>
<organism evidence="2 3">
    <name type="scientific">Basidiobolus ranarum</name>
    <dbReference type="NCBI Taxonomy" id="34480"/>
    <lineage>
        <taxon>Eukaryota</taxon>
        <taxon>Fungi</taxon>
        <taxon>Fungi incertae sedis</taxon>
        <taxon>Zoopagomycota</taxon>
        <taxon>Entomophthoromycotina</taxon>
        <taxon>Basidiobolomycetes</taxon>
        <taxon>Basidiobolales</taxon>
        <taxon>Basidiobolaceae</taxon>
        <taxon>Basidiobolus</taxon>
    </lineage>
</organism>
<evidence type="ECO:0000313" key="3">
    <source>
        <dbReference type="Proteomes" id="UP001479436"/>
    </source>
</evidence>